<dbReference type="GO" id="GO:0006979">
    <property type="term" value="P:response to oxidative stress"/>
    <property type="evidence" value="ECO:0007669"/>
    <property type="project" value="InterPro"/>
</dbReference>
<organism evidence="5 6">
    <name type="scientific">Microterricola viridarii</name>
    <dbReference type="NCBI Taxonomy" id="412690"/>
    <lineage>
        <taxon>Bacteria</taxon>
        <taxon>Bacillati</taxon>
        <taxon>Actinomycetota</taxon>
        <taxon>Actinomycetes</taxon>
        <taxon>Micrococcales</taxon>
        <taxon>Microbacteriaceae</taxon>
        <taxon>Microterricola</taxon>
    </lineage>
</organism>
<dbReference type="InterPro" id="IPR010255">
    <property type="entry name" value="Haem_peroxidase_sf"/>
</dbReference>
<keyword evidence="2" id="KW-0964">Secreted</keyword>
<dbReference type="PANTHER" id="PTHR11475:SF4">
    <property type="entry name" value="CHORION PEROXIDASE"/>
    <property type="match status" value="1"/>
</dbReference>
<dbReference type="KEGG" id="mvd:AWU67_03405"/>
<dbReference type="Pfam" id="PF03098">
    <property type="entry name" value="An_peroxidase"/>
    <property type="match status" value="2"/>
</dbReference>
<feature type="region of interest" description="Disordered" evidence="4">
    <location>
        <begin position="282"/>
        <end position="306"/>
    </location>
</feature>
<dbReference type="PROSITE" id="PS51318">
    <property type="entry name" value="TAT"/>
    <property type="match status" value="1"/>
</dbReference>
<proteinExistence type="predicted"/>
<dbReference type="Proteomes" id="UP000058305">
    <property type="component" value="Chromosome"/>
</dbReference>
<evidence type="ECO:0000313" key="5">
    <source>
        <dbReference type="EMBL" id="AMB58064.1"/>
    </source>
</evidence>
<name>A0A0Y0MYE1_9MICO</name>
<dbReference type="InterPro" id="IPR037120">
    <property type="entry name" value="Haem_peroxidase_sf_animal"/>
</dbReference>
<keyword evidence="6" id="KW-1185">Reference proteome</keyword>
<gene>
    <name evidence="5" type="ORF">AWU67_03405</name>
</gene>
<dbReference type="PROSITE" id="PS00330">
    <property type="entry name" value="HEMOLYSIN_CALCIUM"/>
    <property type="match status" value="2"/>
</dbReference>
<dbReference type="EMBL" id="CP014145">
    <property type="protein sequence ID" value="AMB58064.1"/>
    <property type="molecule type" value="Genomic_DNA"/>
</dbReference>
<reference evidence="6" key="2">
    <citation type="submission" date="2016-01" db="EMBL/GenBank/DDBJ databases">
        <title>First complete genome sequence of a species in the genus Microterricola, an extremophilic cold active enzyme producing strain ERGS5:02 isolated from Sikkim Himalaya.</title>
        <authorList>
            <person name="Kumar R."/>
            <person name="Singh D."/>
            <person name="Swarnkar M.K."/>
        </authorList>
    </citation>
    <scope>NUCLEOTIDE SEQUENCE [LARGE SCALE GENOMIC DNA]</scope>
    <source>
        <strain evidence="6">ERGS5:02</strain>
    </source>
</reference>
<comment type="subcellular location">
    <subcellularLocation>
        <location evidence="1">Secreted</location>
    </subcellularLocation>
</comment>
<dbReference type="Gene3D" id="1.10.640.10">
    <property type="entry name" value="Haem peroxidase domain superfamily, animal type"/>
    <property type="match status" value="2"/>
</dbReference>
<dbReference type="GO" id="GO:0005509">
    <property type="term" value="F:calcium ion binding"/>
    <property type="evidence" value="ECO:0007669"/>
    <property type="project" value="InterPro"/>
</dbReference>
<feature type="compositionally biased region" description="Polar residues" evidence="4">
    <location>
        <begin position="290"/>
        <end position="306"/>
    </location>
</feature>
<dbReference type="Gene3D" id="2.150.10.10">
    <property type="entry name" value="Serralysin-like metalloprotease, C-terminal"/>
    <property type="match status" value="2"/>
</dbReference>
<dbReference type="InterPro" id="IPR007253">
    <property type="entry name" value="Cell_wall-bd_2"/>
</dbReference>
<evidence type="ECO:0000256" key="3">
    <source>
        <dbReference type="ARBA" id="ARBA00023180"/>
    </source>
</evidence>
<keyword evidence="3" id="KW-0325">Glycoprotein</keyword>
<protein>
    <submittedName>
        <fullName evidence="5">Uncharacterized protein</fullName>
    </submittedName>
</protein>
<evidence type="ECO:0000256" key="1">
    <source>
        <dbReference type="ARBA" id="ARBA00004613"/>
    </source>
</evidence>
<dbReference type="GO" id="GO:0004601">
    <property type="term" value="F:peroxidase activity"/>
    <property type="evidence" value="ECO:0007669"/>
    <property type="project" value="InterPro"/>
</dbReference>
<dbReference type="SUPFAM" id="SSF51120">
    <property type="entry name" value="beta-Roll"/>
    <property type="match status" value="2"/>
</dbReference>
<dbReference type="InterPro" id="IPR011049">
    <property type="entry name" value="Serralysin-like_metalloprot_C"/>
</dbReference>
<reference evidence="5 6" key="1">
    <citation type="journal article" date="2016" name="J. Biotechnol.">
        <title>First complete genome sequence of a species in the genus Microterricola, an extremophilic cold active enzyme producing bacterial strain ERGS5:02 isolated from Sikkim Himalaya.</title>
        <authorList>
            <person name="Himanshu"/>
            <person name="Swarnkar M.K."/>
            <person name="Singh D."/>
            <person name="Kumar R."/>
        </authorList>
    </citation>
    <scope>NUCLEOTIDE SEQUENCE [LARGE SCALE GENOMIC DNA]</scope>
    <source>
        <strain evidence="5 6">ERGS5:02</strain>
    </source>
</reference>
<dbReference type="GO" id="GO:0005576">
    <property type="term" value="C:extracellular region"/>
    <property type="evidence" value="ECO:0007669"/>
    <property type="project" value="UniProtKB-SubCell"/>
</dbReference>
<dbReference type="SUPFAM" id="SSF48113">
    <property type="entry name" value="Heme-dependent peroxidases"/>
    <property type="match status" value="2"/>
</dbReference>
<evidence type="ECO:0000256" key="4">
    <source>
        <dbReference type="SAM" id="MobiDB-lite"/>
    </source>
</evidence>
<evidence type="ECO:0000256" key="2">
    <source>
        <dbReference type="ARBA" id="ARBA00022525"/>
    </source>
</evidence>
<dbReference type="Pfam" id="PF04122">
    <property type="entry name" value="CW_binding_2"/>
    <property type="match status" value="3"/>
</dbReference>
<accession>A0A0Y0MYE1</accession>
<evidence type="ECO:0000313" key="6">
    <source>
        <dbReference type="Proteomes" id="UP000058305"/>
    </source>
</evidence>
<dbReference type="InterPro" id="IPR001343">
    <property type="entry name" value="Hemolysn_Ca-bd"/>
</dbReference>
<dbReference type="Pfam" id="PF00353">
    <property type="entry name" value="HemolysinCabind"/>
    <property type="match status" value="6"/>
</dbReference>
<dbReference type="GO" id="GO:0020037">
    <property type="term" value="F:heme binding"/>
    <property type="evidence" value="ECO:0007669"/>
    <property type="project" value="InterPro"/>
</dbReference>
<dbReference type="InterPro" id="IPR019791">
    <property type="entry name" value="Haem_peroxidase_animal"/>
</dbReference>
<dbReference type="InterPro" id="IPR006311">
    <property type="entry name" value="TAT_signal"/>
</dbReference>
<sequence>MLTLPQPHSPLPQKRRQSRRRLVIAVIATVAVALGGSITQNALPAQAAATDTNPSFRIIEEDLAFILRQIQLAEAHAAGGALLCDDVTDVSGKCVPSPALPMGLRTVDGSFNNLVAGQQEYGAADRVFPKLLPQEWRQADPAPAAAPPQTGDTSACADPASTCYAMNDGFVYDSEPRTISNLIVDQTRANPAALNAAVNTPGSTEDLATGRLFIPNTSPDEGLSAPFNTWLGFFGQFFDHGLDLVNKGENGTIVVPLQPDDPLYVAGSRTNFLTLTRATRFNEAGEKDPNGTSHNNQTTPFVDQNQTYTSHPSHQVFLREYQLIDGKPVDTGRLLDGLQPDGSRAGLATWNDIKSQAQTVLGINLTDADVLDVPLLATDLYGNFLPGANGLPVLVTLAGPVEGSIQAPISTADAAGTGHAFLDDIAHGATPSVALDANGDPVRDASGELVLTGYDNVILGEHFATGDGRGNENIGLTAVHHVFHSEHNRMIGEIESLLNKPANAELKKAYLGEANSWPTLRESDRLPGAEADDWSYQQRLFQAARFVTEMQYQHLVFEEYARTIQPSIDAIVFNENGYDGTIDPAIVAEFAHVVYRFGHSMMTDDVARRDFGTSNVPLLDGFLNPRSFDNDGALSPDEAAGSIVNGTTDQVANQIDEFIVDTLRNNLLGLPLDLATINLMRARDAGVPSLQTARQTLYAASGDSVLRPYENWVDFGLNLKTGDNFGRTGSNASLVNFVAAYGQHPSVQNATTTLAKRTAAELLVNGTPAPVALSARFGGTDRFDTAALLSRSNFEPGVAKAYVAVGMDFPDALAGGPAAALAGAPILLTRSGELPRATAAELARLQPQSIVVLGSDGVVGPEVFEALRAFTPGSISRIAGADRYETAAAVSAATFSRTGGVAYVATGMNFPDALAASAAAGSSGSADGAGPVLLVRGDSIPPSTAKELARLKPAKIVVLGSAGVVSASIAADLKKFASGSVVRVSGADRYGTAIENSRASLPKGAKTAYIATGANFPDALAAAPVAAANNAPLLLVPTAKLLPAVEAELRRLGVTKVVVLGSDAVVNVSVQADVEAAIDPNIVAPDDRLEFMNGVGTWAADAGGVDPTGLGDIDMWVGGLAETLNPFGGMLGSTFNVVFERQLENLQFGDRFYYLFRNQGQQMFAALEASSFSDLIKRNTAATDLPANIFSVQDPMIDLDAVPNPLPASLAKFSQMLDGTYRWAGDEHIEIHGTEAEDRMRGGQGDDSLFGNGGNDRIEGGDGNDLLLGNSGDDILTDSFGDDNLKGGLGNDALDGGPGVNLLFGSHGDDYLVSGGDTDNTSFAGTGDDITVGGAGRMIVFGGEGNDWVEGGKHGDLLQGDNGNQFQNDTTGGADVVIGGSGNDDVEGEGGDDVLVGQALGTDRYLGNLGFDWLTYYGTTMPVTADMMVNRLTAPGAVAVRARFDQLEALSGGSGNDTLRGSRKLPDEYRDTDAVLEKATEASLDLVDGLEALLRPGGAHEDYALRFMENPLALDSDGVSNILIGGAGDDTIEGREGDDFLDGDAYLRTQLVHLPTGQKFDSARQLHAAIFAGQINPGDIDIERAIEVDQAAADSVDTVVYLGSITEYSITETVPGSGYYRVLHSGAAEPEESEGSDIVRNFERVQFSDGCFEFATGAACVAEGAVELTYEAPLAEDKPVTATIRGLGGAPFDTTGVSNVRYHWYAGEPGDGNDIGEWELLTSTGPNAGTMTESSWPVTDAAAGSVLRVVVNYTGTDGRVRAIVSETTPDTVANVNDVPSAVVLRTAEGLHVGAGILAQPFTDGDGLAEAAESGIVYEWQRSLDGFASHEVIAGAGGTAYLLQTADIGAGIRVVVRYTDDLGTAEVNTSEAVGPVTELPPVPAP</sequence>
<dbReference type="InterPro" id="IPR018511">
    <property type="entry name" value="Hemolysin-typ_Ca-bd_CS"/>
</dbReference>
<dbReference type="PROSITE" id="PS50292">
    <property type="entry name" value="PEROXIDASE_3"/>
    <property type="match status" value="1"/>
</dbReference>
<dbReference type="PRINTS" id="PR00313">
    <property type="entry name" value="CABNDNGRPT"/>
</dbReference>
<dbReference type="Gene3D" id="2.60.40.2700">
    <property type="match status" value="1"/>
</dbReference>
<dbReference type="PANTHER" id="PTHR11475">
    <property type="entry name" value="OXIDASE/PEROXIDASE"/>
    <property type="match status" value="1"/>
</dbReference>